<dbReference type="EMBL" id="CP019640">
    <property type="protein sequence ID" value="AQQ52626.1"/>
    <property type="molecule type" value="Genomic_DNA"/>
</dbReference>
<evidence type="ECO:0000256" key="3">
    <source>
        <dbReference type="ARBA" id="ARBA00022475"/>
    </source>
</evidence>
<feature type="transmembrane region" description="Helical" evidence="7">
    <location>
        <begin position="119"/>
        <end position="135"/>
    </location>
</feature>
<evidence type="ECO:0000256" key="6">
    <source>
        <dbReference type="ARBA" id="ARBA00023136"/>
    </source>
</evidence>
<feature type="transmembrane region" description="Helical" evidence="7">
    <location>
        <begin position="66"/>
        <end position="85"/>
    </location>
</feature>
<feature type="transmembrane region" description="Helical" evidence="7">
    <location>
        <begin position="211"/>
        <end position="229"/>
    </location>
</feature>
<reference evidence="9 10" key="1">
    <citation type="submission" date="2017-02" db="EMBL/GenBank/DDBJ databases">
        <title>The complete genomic sequence of a novel cold adapted crude oil-degrading bacterium Planococcus qaidamina Y42.</title>
        <authorList>
            <person name="Yang R."/>
        </authorList>
    </citation>
    <scope>NUCLEOTIDE SEQUENCE [LARGE SCALE GENOMIC DNA]</scope>
    <source>
        <strain evidence="9 10">Y42</strain>
    </source>
</reference>
<dbReference type="Pfam" id="PF00892">
    <property type="entry name" value="EamA"/>
    <property type="match status" value="2"/>
</dbReference>
<comment type="subcellular location">
    <subcellularLocation>
        <location evidence="1">Cell membrane</location>
        <topology evidence="1">Multi-pass membrane protein</topology>
    </subcellularLocation>
</comment>
<dbReference type="InterPro" id="IPR051258">
    <property type="entry name" value="Diverse_Substrate_Transporter"/>
</dbReference>
<sequence length="296" mass="31838">MRQGIALLILATMLWGGNYICGRFLADALPPTLLNTVRWTISSVLLWGLLVFNKKKFPILSMWKEFLILGFFGIFAFSTLVYAGLQSISASSAGMITAGIPIGILFFTPLILKEKISKKAWIGSIISIFGVILLFQGMREGNANDSWTGQVAILLACIAWALYTVLGKRYGRKTDPLTLTAGAAVYGTVLSAISCIGTVDPSAIQLDGAAYLAILYVSTFASVIAYLAWNAGVKKVGPGTAAPFINLLPVWTVVFGLVLLDEQLAMLTLIGGIITIFGALLASIRKPVRKEVRRTA</sequence>
<dbReference type="Proteomes" id="UP000188184">
    <property type="component" value="Chromosome"/>
</dbReference>
<dbReference type="PANTHER" id="PTHR42920">
    <property type="entry name" value="OS03G0707200 PROTEIN-RELATED"/>
    <property type="match status" value="1"/>
</dbReference>
<keyword evidence="10" id="KW-1185">Reference proteome</keyword>
<feature type="domain" description="EamA" evidence="8">
    <location>
        <begin position="148"/>
        <end position="283"/>
    </location>
</feature>
<dbReference type="AlphaFoldDB" id="A0A1Q2KWW9"/>
<name>A0A1Q2KWW9_9BACL</name>
<evidence type="ECO:0000259" key="8">
    <source>
        <dbReference type="Pfam" id="PF00892"/>
    </source>
</evidence>
<dbReference type="InterPro" id="IPR037185">
    <property type="entry name" value="EmrE-like"/>
</dbReference>
<keyword evidence="6 7" id="KW-0472">Membrane</keyword>
<evidence type="ECO:0000256" key="7">
    <source>
        <dbReference type="SAM" id="Phobius"/>
    </source>
</evidence>
<dbReference type="KEGG" id="pmar:B0X71_05615"/>
<feature type="transmembrane region" description="Helical" evidence="7">
    <location>
        <begin position="36"/>
        <end position="54"/>
    </location>
</feature>
<organism evidence="9 10">
    <name type="scientific">Planococcus lenghuensis</name>
    <dbReference type="NCBI Taxonomy" id="2213202"/>
    <lineage>
        <taxon>Bacteria</taxon>
        <taxon>Bacillati</taxon>
        <taxon>Bacillota</taxon>
        <taxon>Bacilli</taxon>
        <taxon>Bacillales</taxon>
        <taxon>Caryophanaceae</taxon>
        <taxon>Planococcus</taxon>
    </lineage>
</organism>
<evidence type="ECO:0000256" key="4">
    <source>
        <dbReference type="ARBA" id="ARBA00022692"/>
    </source>
</evidence>
<evidence type="ECO:0000313" key="9">
    <source>
        <dbReference type="EMBL" id="AQQ52626.1"/>
    </source>
</evidence>
<feature type="transmembrane region" description="Helical" evidence="7">
    <location>
        <begin position="241"/>
        <end position="260"/>
    </location>
</feature>
<evidence type="ECO:0000313" key="10">
    <source>
        <dbReference type="Proteomes" id="UP000188184"/>
    </source>
</evidence>
<feature type="transmembrane region" description="Helical" evidence="7">
    <location>
        <begin position="178"/>
        <end position="199"/>
    </location>
</feature>
<keyword evidence="4 7" id="KW-0812">Transmembrane</keyword>
<comment type="similarity">
    <text evidence="2">Belongs to the EamA transporter family.</text>
</comment>
<feature type="transmembrane region" description="Helical" evidence="7">
    <location>
        <begin position="147"/>
        <end position="166"/>
    </location>
</feature>
<dbReference type="PANTHER" id="PTHR42920:SF5">
    <property type="entry name" value="EAMA DOMAIN-CONTAINING PROTEIN"/>
    <property type="match status" value="1"/>
</dbReference>
<dbReference type="SUPFAM" id="SSF103481">
    <property type="entry name" value="Multidrug resistance efflux transporter EmrE"/>
    <property type="match status" value="2"/>
</dbReference>
<evidence type="ECO:0000256" key="2">
    <source>
        <dbReference type="ARBA" id="ARBA00007362"/>
    </source>
</evidence>
<feature type="transmembrane region" description="Helical" evidence="7">
    <location>
        <begin position="266"/>
        <end position="284"/>
    </location>
</feature>
<gene>
    <name evidence="9" type="ORF">B0X71_05615</name>
</gene>
<dbReference type="InterPro" id="IPR000620">
    <property type="entry name" value="EamA_dom"/>
</dbReference>
<protein>
    <recommendedName>
        <fullName evidence="8">EamA domain-containing protein</fullName>
    </recommendedName>
</protein>
<evidence type="ECO:0000256" key="5">
    <source>
        <dbReference type="ARBA" id="ARBA00022989"/>
    </source>
</evidence>
<proteinExistence type="inferred from homology"/>
<dbReference type="GO" id="GO:0005886">
    <property type="term" value="C:plasma membrane"/>
    <property type="evidence" value="ECO:0007669"/>
    <property type="project" value="UniProtKB-SubCell"/>
</dbReference>
<feature type="transmembrane region" description="Helical" evidence="7">
    <location>
        <begin position="91"/>
        <end position="112"/>
    </location>
</feature>
<feature type="domain" description="EamA" evidence="8">
    <location>
        <begin position="4"/>
        <end position="135"/>
    </location>
</feature>
<accession>A0A1Q2KWW9</accession>
<evidence type="ECO:0000256" key="1">
    <source>
        <dbReference type="ARBA" id="ARBA00004651"/>
    </source>
</evidence>
<keyword evidence="5 7" id="KW-1133">Transmembrane helix</keyword>
<keyword evidence="3" id="KW-1003">Cell membrane</keyword>